<keyword evidence="1" id="KW-1133">Transmembrane helix</keyword>
<feature type="transmembrane region" description="Helical" evidence="1">
    <location>
        <begin position="152"/>
        <end position="168"/>
    </location>
</feature>
<dbReference type="AlphaFoldDB" id="A0AAU8G5K7"/>
<feature type="transmembrane region" description="Helical" evidence="1">
    <location>
        <begin position="243"/>
        <end position="265"/>
    </location>
</feature>
<feature type="transmembrane region" description="Helical" evidence="1">
    <location>
        <begin position="339"/>
        <end position="359"/>
    </location>
</feature>
<dbReference type="RefSeq" id="WP_353708697.1">
    <property type="nucleotide sequence ID" value="NZ_CP159290.1"/>
</dbReference>
<reference evidence="2" key="1">
    <citation type="submission" date="2024-06" db="EMBL/GenBank/DDBJ databases">
        <title>Complete genome sequence of the cellulolytic actinobacterium, Cellulosimicrobium ES-005.</title>
        <authorList>
            <person name="Matthews C.T."/>
            <person name="Underwood K.D."/>
            <person name="Ghanchi K.M."/>
            <person name="Fields S.D."/>
            <person name="Gardner S.G."/>
        </authorList>
    </citation>
    <scope>NUCLEOTIDE SEQUENCE</scope>
    <source>
        <strain evidence="2">ES-005</strain>
    </source>
</reference>
<feature type="transmembrane region" description="Helical" evidence="1">
    <location>
        <begin position="704"/>
        <end position="724"/>
    </location>
</feature>
<keyword evidence="1" id="KW-0812">Transmembrane</keyword>
<name>A0AAU8G5K7_9MICO</name>
<evidence type="ECO:0000313" key="2">
    <source>
        <dbReference type="EMBL" id="XCH30906.1"/>
    </source>
</evidence>
<feature type="transmembrane region" description="Helical" evidence="1">
    <location>
        <begin position="304"/>
        <end position="327"/>
    </location>
</feature>
<feature type="transmembrane region" description="Helical" evidence="1">
    <location>
        <begin position="371"/>
        <end position="389"/>
    </location>
</feature>
<dbReference type="EMBL" id="CP159290">
    <property type="protein sequence ID" value="XCH30906.1"/>
    <property type="molecule type" value="Genomic_DNA"/>
</dbReference>
<feature type="transmembrane region" description="Helical" evidence="1">
    <location>
        <begin position="123"/>
        <end position="143"/>
    </location>
</feature>
<feature type="transmembrane region" description="Helical" evidence="1">
    <location>
        <begin position="418"/>
        <end position="439"/>
    </location>
</feature>
<feature type="transmembrane region" description="Helical" evidence="1">
    <location>
        <begin position="100"/>
        <end position="117"/>
    </location>
</feature>
<evidence type="ECO:0008006" key="3">
    <source>
        <dbReference type="Google" id="ProtNLM"/>
    </source>
</evidence>
<accession>A0AAU8G5K7</accession>
<feature type="transmembrane region" description="Helical" evidence="1">
    <location>
        <begin position="448"/>
        <end position="465"/>
    </location>
</feature>
<keyword evidence="1" id="KW-0472">Membrane</keyword>
<sequence length="740" mass="77752">MSAGTETPRTTSAAGTGAAAASPRAGRAVEVAWAASGALVVMLLALVPLVRAPRYYFNDDTQIGAYGIWFRIGELLREGGFSFLETDTWAAGNYFVEGQWGLLNPVVLLIGLLASYAPDAVVFSTAVKAVVMGVAAVGAYGLVRDFGGHRHWALLAGIGFPLAGFTFYMDATTWVTGLFTSAGIPWFWWMARRAARGRNPVGMLVAGYLVVTVGYVHGTIALVFVICAVLVDAMIAGQRRGALVVLGASVLLGLVAVAVYLPGVLSADVTVRQGSSILNDGFLVADLNGLLASAISTARPEVSAWWGAFAVVPMLYISWALPLVAFVDVRKIVRDARDLVGIGLFLLVMVLWVVGPSYAGPLRIPVRMMPYVSLAALVLLAVVLSRALVARVTLARGAVFVALVLIGAYLAFVQVPGWGRPLAVAVAVLLVVGATYFVLLRTTSGRRALPLALVAVLATSANVVVQHRYQPDPPLADFGMPSAVADYQRQLEGVEENVFVVGAPTQAPGPEVWEETLLANTWYLNPAPVQNVYTPVGFAAYSETLCVSNRGESCAGSLDALFAEVEGTSSPLVDLMGIGNVQLVLSAFPDGVPTPPAGWHVATTGHSTELWTRDVAVPGPGHVTYASDGVEVVEESVSDDVTTLRVTDVPESGGTIVLSRMAWPGYRVAGGELAAPTGDFLLTVELDGDSVGETVEVSFRPPGWTLELGGLVVALLGAVGLCAFQGFRSRRSTTPAGTEV</sequence>
<proteinExistence type="predicted"/>
<gene>
    <name evidence="2" type="ORF">ABRQ22_04245</name>
</gene>
<organism evidence="2">
    <name type="scientific">Cellulosimicrobium sp. ES-005</name>
    <dbReference type="NCBI Taxonomy" id="3163031"/>
    <lineage>
        <taxon>Bacteria</taxon>
        <taxon>Bacillati</taxon>
        <taxon>Actinomycetota</taxon>
        <taxon>Actinomycetes</taxon>
        <taxon>Micrococcales</taxon>
        <taxon>Promicromonosporaceae</taxon>
        <taxon>Cellulosimicrobium</taxon>
    </lineage>
</organism>
<feature type="transmembrane region" description="Helical" evidence="1">
    <location>
        <begin position="203"/>
        <end position="231"/>
    </location>
</feature>
<feature type="transmembrane region" description="Helical" evidence="1">
    <location>
        <begin position="394"/>
        <end position="412"/>
    </location>
</feature>
<feature type="transmembrane region" description="Helical" evidence="1">
    <location>
        <begin position="31"/>
        <end position="50"/>
    </location>
</feature>
<evidence type="ECO:0000256" key="1">
    <source>
        <dbReference type="SAM" id="Phobius"/>
    </source>
</evidence>
<protein>
    <recommendedName>
        <fullName evidence="3">Membrane protein 6-pyruvoyl-tetrahydropterin synthase-related domain-containing protein</fullName>
    </recommendedName>
</protein>